<sequence length="523" mass="54369">MIRYLKSIAAAAVLMLSAVPAMAWDYSQVGSYPNIDANNLEVRQFVTHGGATLMLPMPAGVQPYFVNAHNLANTPQPDGIFITPYGPFVDYCSIGGCLDGNHLRTTMLINTTTQAGADAQENALAINFTSKTGKVLQYTAGTRYEVGQNVKVFGSRCNFQVGGNTLNDADCIYTPTVAGVAGGNPPNGNPSSYQDGGVTWRYLGAGINDGKTALNIACNAEEGSGQIWCTNFNFSVRYKGAGTAWGEEKDCNNGNEDSNAGSRFFMACTFYGGGGAGTYPFLAHQFVGSGAVNAGGPQPWGAHSFIHIAGEPSDVGSVIKDHVLLDAGNSGSTIRALAGRRHVEGFLWDESNSTRVLRASGSHAVAGIDFQNAQFPSGNAVILPNGSFINWAGGGHIGHNGAIGAFTIGTTNSGETYSVAAHDNGDLSYGNHLGSRGARPTLSACGASTLVDGATDDHGIISVEAGTTACALNFAQARQKKAACTFWMSSGQGVAGGTSGSGAQLLYPSAPLYTEIHYHCLGR</sequence>
<reference evidence="2 3" key="1">
    <citation type="journal article" date="2023" name="PLoS ONE">
        <title>Complete genome assembly of Hawai'i environmental nontuberculous mycobacteria reveals unexpected co-isolation with methylobacteria.</title>
        <authorList>
            <person name="Hendrix J."/>
            <person name="Epperson L.E."/>
            <person name="Tong E.I."/>
            <person name="Chan Y.L."/>
            <person name="Hasan N.A."/>
            <person name="Dawrs S.N."/>
            <person name="Norton G.J."/>
            <person name="Virdi R."/>
            <person name="Crooks J.L."/>
            <person name="Chan E.D."/>
            <person name="Honda J.R."/>
            <person name="Strong M."/>
        </authorList>
    </citation>
    <scope>NUCLEOTIDE SEQUENCE [LARGE SCALE GENOMIC DNA]</scope>
    <source>
        <strain evidence="2 3">NJH_HI04-1</strain>
    </source>
</reference>
<feature type="chain" id="PRO_5046946459" evidence="1">
    <location>
        <begin position="24"/>
        <end position="523"/>
    </location>
</feature>
<gene>
    <name evidence="2" type="ORF">PUR29_35240</name>
</gene>
<keyword evidence="3" id="KW-1185">Reference proteome</keyword>
<protein>
    <submittedName>
        <fullName evidence="2">Uncharacterized protein</fullName>
    </submittedName>
</protein>
<dbReference type="EMBL" id="JAQYXP010000006">
    <property type="protein sequence ID" value="MEN3238695.1"/>
    <property type="molecule type" value="Genomic_DNA"/>
</dbReference>
<comment type="caution">
    <text evidence="2">The sequence shown here is derived from an EMBL/GenBank/DDBJ whole genome shotgun (WGS) entry which is preliminary data.</text>
</comment>
<feature type="signal peptide" evidence="1">
    <location>
        <begin position="1"/>
        <end position="23"/>
    </location>
</feature>
<dbReference type="Proteomes" id="UP001407347">
    <property type="component" value="Unassembled WGS sequence"/>
</dbReference>
<evidence type="ECO:0000256" key="1">
    <source>
        <dbReference type="SAM" id="SignalP"/>
    </source>
</evidence>
<accession>A0ABV0A5Z5</accession>
<name>A0ABV0A5Z5_9HYPH</name>
<proteinExistence type="predicted"/>
<evidence type="ECO:0000313" key="2">
    <source>
        <dbReference type="EMBL" id="MEN3238695.1"/>
    </source>
</evidence>
<dbReference type="RefSeq" id="WP_346013817.1">
    <property type="nucleotide sequence ID" value="NZ_JAQYXP010000006.1"/>
</dbReference>
<organism evidence="2 3">
    <name type="scientific">Methylobacterium ajmalii</name>
    <dbReference type="NCBI Taxonomy" id="2738439"/>
    <lineage>
        <taxon>Bacteria</taxon>
        <taxon>Pseudomonadati</taxon>
        <taxon>Pseudomonadota</taxon>
        <taxon>Alphaproteobacteria</taxon>
        <taxon>Hyphomicrobiales</taxon>
        <taxon>Methylobacteriaceae</taxon>
        <taxon>Methylobacterium</taxon>
    </lineage>
</organism>
<evidence type="ECO:0000313" key="3">
    <source>
        <dbReference type="Proteomes" id="UP001407347"/>
    </source>
</evidence>
<keyword evidence="1" id="KW-0732">Signal</keyword>